<dbReference type="EMBL" id="CACVKT020003420">
    <property type="protein sequence ID" value="CAC5383603.1"/>
    <property type="molecule type" value="Genomic_DNA"/>
</dbReference>
<feature type="transmembrane region" description="Helical" evidence="2">
    <location>
        <begin position="7"/>
        <end position="24"/>
    </location>
</feature>
<dbReference type="AlphaFoldDB" id="A0A6J8BIU8"/>
<keyword evidence="2" id="KW-0812">Transmembrane</keyword>
<dbReference type="PANTHER" id="PTHR32385:SF15">
    <property type="entry name" value="INOSITOL PHOSPHOCERAMIDE MANNOSYLTRANSFERASE 1"/>
    <property type="match status" value="1"/>
</dbReference>
<dbReference type="InterPro" id="IPR029044">
    <property type="entry name" value="Nucleotide-diphossugar_trans"/>
</dbReference>
<accession>A0A6J8BIU8</accession>
<dbReference type="Pfam" id="PF04488">
    <property type="entry name" value="Gly_transf_sug"/>
    <property type="match status" value="1"/>
</dbReference>
<protein>
    <submittedName>
        <fullName evidence="3">Uncharacterized protein</fullName>
    </submittedName>
</protein>
<dbReference type="GO" id="GO:0051999">
    <property type="term" value="P:mannosyl-inositol phosphorylceramide biosynthetic process"/>
    <property type="evidence" value="ECO:0007669"/>
    <property type="project" value="TreeGrafter"/>
</dbReference>
<evidence type="ECO:0000313" key="4">
    <source>
        <dbReference type="Proteomes" id="UP000507470"/>
    </source>
</evidence>
<dbReference type="SUPFAM" id="SSF53448">
    <property type="entry name" value="Nucleotide-diphospho-sugar transferases"/>
    <property type="match status" value="1"/>
</dbReference>
<keyword evidence="1" id="KW-0808">Transferase</keyword>
<name>A0A6J8BIU8_MYTCO</name>
<keyword evidence="2" id="KW-1133">Transmembrane helix</keyword>
<keyword evidence="4" id="KW-1185">Reference proteome</keyword>
<gene>
    <name evidence="3" type="ORF">MCOR_19336</name>
</gene>
<dbReference type="GO" id="GO:0016020">
    <property type="term" value="C:membrane"/>
    <property type="evidence" value="ECO:0007669"/>
    <property type="project" value="GOC"/>
</dbReference>
<dbReference type="Gene3D" id="3.90.550.20">
    <property type="match status" value="1"/>
</dbReference>
<organism evidence="3 4">
    <name type="scientific">Mytilus coruscus</name>
    <name type="common">Sea mussel</name>
    <dbReference type="NCBI Taxonomy" id="42192"/>
    <lineage>
        <taxon>Eukaryota</taxon>
        <taxon>Metazoa</taxon>
        <taxon>Spiralia</taxon>
        <taxon>Lophotrochozoa</taxon>
        <taxon>Mollusca</taxon>
        <taxon>Bivalvia</taxon>
        <taxon>Autobranchia</taxon>
        <taxon>Pteriomorphia</taxon>
        <taxon>Mytilida</taxon>
        <taxon>Mytiloidea</taxon>
        <taxon>Mytilidae</taxon>
        <taxon>Mytilinae</taxon>
        <taxon>Mytilus</taxon>
    </lineage>
</organism>
<keyword evidence="2" id="KW-0472">Membrane</keyword>
<dbReference type="OrthoDB" id="6158897at2759"/>
<evidence type="ECO:0000313" key="3">
    <source>
        <dbReference type="EMBL" id="CAC5383603.1"/>
    </source>
</evidence>
<dbReference type="GO" id="GO:0000030">
    <property type="term" value="F:mannosyltransferase activity"/>
    <property type="evidence" value="ECO:0007669"/>
    <property type="project" value="TreeGrafter"/>
</dbReference>
<dbReference type="InterPro" id="IPR007577">
    <property type="entry name" value="GlycoTrfase_DXD_sugar-bd_CS"/>
</dbReference>
<proteinExistence type="predicted"/>
<reference evidence="3 4" key="1">
    <citation type="submission" date="2020-06" db="EMBL/GenBank/DDBJ databases">
        <authorList>
            <person name="Li R."/>
            <person name="Bekaert M."/>
        </authorList>
    </citation>
    <scope>NUCLEOTIDE SEQUENCE [LARGE SCALE GENOMIC DNA]</scope>
    <source>
        <strain evidence="4">wild</strain>
    </source>
</reference>
<sequence>MYRKLHMCWIVLSIIALTIFAYYLNSFRRKSTYVWKPLANISFVPRIFHFISVEPFLKDSEKISEDVTSIINDWKIKNVDFEVIVWTGNKIKNEFPILADLLKKLPVSAWIANIVRYKVLYEYGGLYLDTDVMAIRSVQPLLTQFHSGFVVCAKPRTTNLMIAGPCKIIGNAVIASTKHSILMKRVFEKSVYLTAKYLPTIDTANFSYYKGKRVSGPILLTNEFQKSEIPVVGSITFFPCDWTDRSKCVYSRFLNESKIIYGMHQWKQRWGNI</sequence>
<evidence type="ECO:0000256" key="1">
    <source>
        <dbReference type="ARBA" id="ARBA00022679"/>
    </source>
</evidence>
<dbReference type="Proteomes" id="UP000507470">
    <property type="component" value="Unassembled WGS sequence"/>
</dbReference>
<evidence type="ECO:0000256" key="2">
    <source>
        <dbReference type="SAM" id="Phobius"/>
    </source>
</evidence>
<dbReference type="PANTHER" id="PTHR32385">
    <property type="entry name" value="MANNOSYL PHOSPHORYLINOSITOL CERAMIDE SYNTHASE"/>
    <property type="match status" value="1"/>
</dbReference>
<dbReference type="InterPro" id="IPR051706">
    <property type="entry name" value="Glycosyltransferase_domain"/>
</dbReference>